<feature type="chain" id="PRO_5013411341" description="Flagellar P-ring protein" evidence="8">
    <location>
        <begin position="29"/>
        <end position="374"/>
    </location>
</feature>
<organism evidence="9 10">
    <name type="scientific">Rhodoblastus acidophilus</name>
    <name type="common">Rhodopseudomonas acidophila</name>
    <dbReference type="NCBI Taxonomy" id="1074"/>
    <lineage>
        <taxon>Bacteria</taxon>
        <taxon>Pseudomonadati</taxon>
        <taxon>Pseudomonadota</taxon>
        <taxon>Alphaproteobacteria</taxon>
        <taxon>Hyphomicrobiales</taxon>
        <taxon>Rhodoblastaceae</taxon>
        <taxon>Rhodoblastus</taxon>
    </lineage>
</organism>
<reference evidence="10" key="1">
    <citation type="submission" date="2017-06" db="EMBL/GenBank/DDBJ databases">
        <authorList>
            <person name="Varghese N."/>
            <person name="Submissions S."/>
        </authorList>
    </citation>
    <scope>NUCLEOTIDE SEQUENCE [LARGE SCALE GENOMIC DNA]</scope>
    <source>
        <strain evidence="10">DSM 137</strain>
    </source>
</reference>
<dbReference type="NCBIfam" id="NF009430">
    <property type="entry name" value="PRK12789.1"/>
    <property type="match status" value="1"/>
</dbReference>
<evidence type="ECO:0000256" key="3">
    <source>
        <dbReference type="ARBA" id="ARBA00019515"/>
    </source>
</evidence>
<evidence type="ECO:0000256" key="7">
    <source>
        <dbReference type="ARBA" id="ARBA00032344"/>
    </source>
</evidence>
<dbReference type="InterPro" id="IPR001782">
    <property type="entry name" value="Flag_FlgI"/>
</dbReference>
<proteinExistence type="inferred from homology"/>
<dbReference type="PANTHER" id="PTHR30381">
    <property type="entry name" value="FLAGELLAR P-RING PERIPLASMIC PROTEIN FLGI"/>
    <property type="match status" value="1"/>
</dbReference>
<name>A0A212RRT0_RHOAC</name>
<dbReference type="GO" id="GO:0005198">
    <property type="term" value="F:structural molecule activity"/>
    <property type="evidence" value="ECO:0007669"/>
    <property type="project" value="InterPro"/>
</dbReference>
<dbReference type="AlphaFoldDB" id="A0A212RRT0"/>
<keyword evidence="9" id="KW-0969">Cilium</keyword>
<keyword evidence="9" id="KW-0966">Cell projection</keyword>
<evidence type="ECO:0000313" key="9">
    <source>
        <dbReference type="EMBL" id="SNB75159.1"/>
    </source>
</evidence>
<keyword evidence="5" id="KW-0574">Periplasm</keyword>
<evidence type="ECO:0000256" key="4">
    <source>
        <dbReference type="ARBA" id="ARBA00022729"/>
    </source>
</evidence>
<evidence type="ECO:0000256" key="2">
    <source>
        <dbReference type="ARBA" id="ARBA00004117"/>
    </source>
</evidence>
<feature type="signal peptide" evidence="8">
    <location>
        <begin position="1"/>
        <end position="28"/>
    </location>
</feature>
<dbReference type="Proteomes" id="UP000198418">
    <property type="component" value="Unassembled WGS sequence"/>
</dbReference>
<comment type="subcellular location">
    <subcellularLocation>
        <location evidence="2 8">Bacterial flagellum basal body</location>
    </subcellularLocation>
</comment>
<evidence type="ECO:0000256" key="5">
    <source>
        <dbReference type="ARBA" id="ARBA00022764"/>
    </source>
</evidence>
<dbReference type="RefSeq" id="WP_088521240.1">
    <property type="nucleotide sequence ID" value="NZ_FYDG01000006.1"/>
</dbReference>
<dbReference type="PRINTS" id="PR01010">
    <property type="entry name" value="FLGPRINGFLGI"/>
</dbReference>
<dbReference type="GO" id="GO:0071973">
    <property type="term" value="P:bacterial-type flagellum-dependent cell motility"/>
    <property type="evidence" value="ECO:0007669"/>
    <property type="project" value="InterPro"/>
</dbReference>
<dbReference type="EMBL" id="FYDG01000006">
    <property type="protein sequence ID" value="SNB75159.1"/>
    <property type="molecule type" value="Genomic_DNA"/>
</dbReference>
<comment type="subunit">
    <text evidence="8">The basal body constitutes a major portion of the flagellar organelle and consists of four rings (L,P,S, and M) mounted on a central rod.</text>
</comment>
<dbReference type="GO" id="GO:0009428">
    <property type="term" value="C:bacterial-type flagellum basal body, distal rod, P ring"/>
    <property type="evidence" value="ECO:0007669"/>
    <property type="project" value="InterPro"/>
</dbReference>
<evidence type="ECO:0000256" key="6">
    <source>
        <dbReference type="ARBA" id="ARBA00023143"/>
    </source>
</evidence>
<protein>
    <recommendedName>
        <fullName evidence="3 8">Flagellar P-ring protein</fullName>
    </recommendedName>
    <alternativeName>
        <fullName evidence="7 8">Basal body P-ring protein</fullName>
    </alternativeName>
</protein>
<dbReference type="Pfam" id="PF02119">
    <property type="entry name" value="FlgI"/>
    <property type="match status" value="1"/>
</dbReference>
<dbReference type="HAMAP" id="MF_00416">
    <property type="entry name" value="FlgI"/>
    <property type="match status" value="1"/>
</dbReference>
<dbReference type="GO" id="GO:0030288">
    <property type="term" value="C:outer membrane-bounded periplasmic space"/>
    <property type="evidence" value="ECO:0007669"/>
    <property type="project" value="InterPro"/>
</dbReference>
<dbReference type="PANTHER" id="PTHR30381:SF0">
    <property type="entry name" value="FLAGELLAR P-RING PROTEIN"/>
    <property type="match status" value="1"/>
</dbReference>
<comment type="function">
    <text evidence="1 8">Assembles around the rod to form the L-ring and probably protects the motor/basal body from shearing forces during rotation.</text>
</comment>
<evidence type="ECO:0000313" key="10">
    <source>
        <dbReference type="Proteomes" id="UP000198418"/>
    </source>
</evidence>
<evidence type="ECO:0000256" key="1">
    <source>
        <dbReference type="ARBA" id="ARBA00002591"/>
    </source>
</evidence>
<accession>A0A212RRT0</accession>
<keyword evidence="4 8" id="KW-0732">Signal</keyword>
<sequence length="374" mass="38645" precursor="true">MKVFGAALLALCLSLGWAPGLEIASAQAAVRIKDVAAVKGVRENQLVGYGLVVGLQGTGDTLQNAPFTGQSLQAMMDRMGVNVRGANLRTRNVAAVMVTADLPPFAARGSRLDITVSSLGDAASLMGGQLLLTTLSGADGQVYAVAQGAVAVTGFSAQGQAESLTQGVPTTGRVPNGATVERELLNRLGEDGPMNLELRNPDFTTAVRIADAINAYTWATYRRRAAREDSPNSVTLQKPPGVGATHFIAEIGELMVEPDTPARVVVDARTGTVVIGQDVQILPVAVTQGALTVRITETPQVSQPGPFSKGKTVVTPQTQIDASQAGGSVAMVGGRSLRGLVRGLNQIGVKPQGIIAILQAIKSAGALQADIVIQ</sequence>
<evidence type="ECO:0000256" key="8">
    <source>
        <dbReference type="HAMAP-Rule" id="MF_00416"/>
    </source>
</evidence>
<dbReference type="NCBIfam" id="NF003676">
    <property type="entry name" value="PRK05303.1"/>
    <property type="match status" value="1"/>
</dbReference>
<keyword evidence="10" id="KW-1185">Reference proteome</keyword>
<keyword evidence="9" id="KW-0282">Flagellum</keyword>
<keyword evidence="6 8" id="KW-0975">Bacterial flagellum</keyword>
<gene>
    <name evidence="8" type="primary">flgI</name>
    <name evidence="9" type="ORF">SAMN06265338_106187</name>
</gene>
<dbReference type="OrthoDB" id="9786431at2"/>
<comment type="similarity">
    <text evidence="8">Belongs to the FlgI family.</text>
</comment>